<keyword evidence="2" id="KW-1185">Reference proteome</keyword>
<gene>
    <name evidence="1" type="ORF">BN9_120080</name>
</gene>
<proteinExistence type="predicted"/>
<protein>
    <submittedName>
        <fullName evidence="1">Uncharacterized protein</fullName>
    </submittedName>
</protein>
<name>A0A024FW85_9STRA</name>
<organism evidence="1 2">
    <name type="scientific">Albugo candida</name>
    <dbReference type="NCBI Taxonomy" id="65357"/>
    <lineage>
        <taxon>Eukaryota</taxon>
        <taxon>Sar</taxon>
        <taxon>Stramenopiles</taxon>
        <taxon>Oomycota</taxon>
        <taxon>Peronosporomycetes</taxon>
        <taxon>Albuginales</taxon>
        <taxon>Albuginaceae</taxon>
        <taxon>Albugo</taxon>
    </lineage>
</organism>
<sequence>MRSLEPRDCEKMNCTLPMRAHGSKKKMTRTFKGNNMDQRQQRTCPEIYVAKVLFYKGMNNTTSKMCEISLMESDDQRLFYHAHIEHHRAQLYRQSHQHELALVELIRYIKVKRSSMEKLSKSSITLKCS</sequence>
<dbReference type="Proteomes" id="UP000053237">
    <property type="component" value="Unassembled WGS sequence"/>
</dbReference>
<dbReference type="AlphaFoldDB" id="A0A024FW85"/>
<evidence type="ECO:0000313" key="1">
    <source>
        <dbReference type="EMBL" id="CCI10914.1"/>
    </source>
</evidence>
<accession>A0A024FW85</accession>
<dbReference type="InParanoid" id="A0A024FW85"/>
<reference evidence="1 2" key="1">
    <citation type="submission" date="2012-05" db="EMBL/GenBank/DDBJ databases">
        <title>Recombination and specialization in a pathogen metapopulation.</title>
        <authorList>
            <person name="Gardiner A."/>
            <person name="Kemen E."/>
            <person name="Schultz-Larsen T."/>
            <person name="MacLean D."/>
            <person name="Van Oosterhout C."/>
            <person name="Jones J.D.G."/>
        </authorList>
    </citation>
    <scope>NUCLEOTIDE SEQUENCE [LARGE SCALE GENOMIC DNA]</scope>
    <source>
        <strain evidence="1 2">Ac Nc2</strain>
    </source>
</reference>
<dbReference type="EMBL" id="CAIX01000455">
    <property type="protein sequence ID" value="CCI10914.1"/>
    <property type="molecule type" value="Genomic_DNA"/>
</dbReference>
<evidence type="ECO:0000313" key="2">
    <source>
        <dbReference type="Proteomes" id="UP000053237"/>
    </source>
</evidence>
<dbReference type="OrthoDB" id="1926212at2759"/>
<comment type="caution">
    <text evidence="1">The sequence shown here is derived from an EMBL/GenBank/DDBJ whole genome shotgun (WGS) entry which is preliminary data.</text>
</comment>